<feature type="non-terminal residue" evidence="2">
    <location>
        <position position="1"/>
    </location>
</feature>
<evidence type="ECO:0000313" key="3">
    <source>
        <dbReference type="Proteomes" id="UP001206692"/>
    </source>
</evidence>
<dbReference type="CDD" id="cd06577">
    <property type="entry name" value="PASTA_pknB"/>
    <property type="match status" value="1"/>
</dbReference>
<dbReference type="PROSITE" id="PS51178">
    <property type="entry name" value="PASTA"/>
    <property type="match status" value="1"/>
</dbReference>
<reference evidence="2 3" key="1">
    <citation type="submission" date="2022-06" db="EMBL/GenBank/DDBJ databases">
        <title>Isolation of gut microbiota from human fecal samples.</title>
        <authorList>
            <person name="Pamer E.G."/>
            <person name="Barat B."/>
            <person name="Waligurski E."/>
            <person name="Medina S."/>
            <person name="Paddock L."/>
            <person name="Mostad J."/>
        </authorList>
    </citation>
    <scope>NUCLEOTIDE SEQUENCE [LARGE SCALE GENOMIC DNA]</scope>
    <source>
        <strain evidence="2 3">DFI.1.1</strain>
    </source>
</reference>
<organism evidence="2 3">
    <name type="scientific">Megasphaera massiliensis</name>
    <dbReference type="NCBI Taxonomy" id="1232428"/>
    <lineage>
        <taxon>Bacteria</taxon>
        <taxon>Bacillati</taxon>
        <taxon>Bacillota</taxon>
        <taxon>Negativicutes</taxon>
        <taxon>Veillonellales</taxon>
        <taxon>Veillonellaceae</taxon>
        <taxon>Megasphaera</taxon>
    </lineage>
</organism>
<comment type="caution">
    <text evidence="2">The sequence shown here is derived from an EMBL/GenBank/DDBJ whole genome shotgun (WGS) entry which is preliminary data.</text>
</comment>
<keyword evidence="3" id="KW-1185">Reference proteome</keyword>
<dbReference type="InterPro" id="IPR005543">
    <property type="entry name" value="PASTA_dom"/>
</dbReference>
<evidence type="ECO:0000313" key="2">
    <source>
        <dbReference type="EMBL" id="MCQ5343784.1"/>
    </source>
</evidence>
<dbReference type="EMBL" id="JANGEW010000258">
    <property type="protein sequence ID" value="MCQ5343784.1"/>
    <property type="molecule type" value="Genomic_DNA"/>
</dbReference>
<dbReference type="RefSeq" id="WP_256186341.1">
    <property type="nucleotide sequence ID" value="NZ_JANGEW010000258.1"/>
</dbReference>
<dbReference type="Gene3D" id="3.30.10.20">
    <property type="match status" value="1"/>
</dbReference>
<sequence length="64" mass="6798">DVSVKEVESEDVPGGEVVAQTPSGGAVCKANRTIYLTVSNGNKGEQVLIPDLRRLTLEEAESKL</sequence>
<gene>
    <name evidence="2" type="ORF">NE675_12270</name>
</gene>
<evidence type="ECO:0000259" key="1">
    <source>
        <dbReference type="PROSITE" id="PS51178"/>
    </source>
</evidence>
<dbReference type="Pfam" id="PF03793">
    <property type="entry name" value="PASTA"/>
    <property type="match status" value="1"/>
</dbReference>
<dbReference type="Proteomes" id="UP001206692">
    <property type="component" value="Unassembled WGS sequence"/>
</dbReference>
<protein>
    <submittedName>
        <fullName evidence="2">PASTA domain-containing protein</fullName>
    </submittedName>
</protein>
<proteinExistence type="predicted"/>
<name>A0ABT1SV80_9FIRM</name>
<feature type="domain" description="PASTA" evidence="1">
    <location>
        <begin position="1"/>
        <end position="40"/>
    </location>
</feature>
<accession>A0ABT1SV80</accession>